<dbReference type="HOGENOM" id="CLU_1504516_0_0_1"/>
<dbReference type="Proteomes" id="UP000024533">
    <property type="component" value="Unassembled WGS sequence"/>
</dbReference>
<reference evidence="2 3" key="1">
    <citation type="submission" date="2014-02" db="EMBL/GenBank/DDBJ databases">
        <title>The Genome Sequence of Trichophyton interdigitale MR816.</title>
        <authorList>
            <consortium name="The Broad Institute Genomics Platform"/>
            <person name="Cuomo C.A."/>
            <person name="White T.C."/>
            <person name="Graser Y."/>
            <person name="Martinez-Rossi N."/>
            <person name="Heitman J."/>
            <person name="Young S.K."/>
            <person name="Zeng Q."/>
            <person name="Gargeya S."/>
            <person name="Abouelleil A."/>
            <person name="Alvarado L."/>
            <person name="Chapman S.B."/>
            <person name="Gainer-Dewar J."/>
            <person name="Goldberg J."/>
            <person name="Griggs A."/>
            <person name="Gujja S."/>
            <person name="Hansen M."/>
            <person name="Howarth C."/>
            <person name="Imamovic A."/>
            <person name="Larimer J."/>
            <person name="Martinez D."/>
            <person name="Murphy C."/>
            <person name="Pearson M.D."/>
            <person name="Persinoti G."/>
            <person name="Poon T."/>
            <person name="Priest M."/>
            <person name="Roberts A.D."/>
            <person name="Saif S."/>
            <person name="Shea T.D."/>
            <person name="Sykes S.N."/>
            <person name="Wortman J."/>
            <person name="Nusbaum C."/>
            <person name="Birren B."/>
        </authorList>
    </citation>
    <scope>NUCLEOTIDE SEQUENCE [LARGE SCALE GENOMIC DNA]</scope>
    <source>
        <strain evidence="2 3">MR816</strain>
    </source>
</reference>
<gene>
    <name evidence="2" type="ORF">H109_05529</name>
</gene>
<evidence type="ECO:0000313" key="2">
    <source>
        <dbReference type="EMBL" id="KDB22561.1"/>
    </source>
</evidence>
<evidence type="ECO:0000256" key="1">
    <source>
        <dbReference type="SAM" id="MobiDB-lite"/>
    </source>
</evidence>
<sequence>MRRKINGDERSGRLHERYRKLYLVSAGGMTVLNAVGQHGSVCRRDRDVGEKKKGEGENMKPERGSKGEVDGGMIEVTARYSLCTLPCQARYKIWTGRKSKKARSQVKQLSVHECNDRPLVLVMRVLESVATLSSPKGVFYQVNAVLMGSGERESVCERKWAHKGRAEKKSIILNIYTRG</sequence>
<keyword evidence="3" id="KW-1185">Reference proteome</keyword>
<evidence type="ECO:0000313" key="3">
    <source>
        <dbReference type="Proteomes" id="UP000024533"/>
    </source>
</evidence>
<proteinExistence type="predicted"/>
<dbReference type="EMBL" id="AOKY01000348">
    <property type="protein sequence ID" value="KDB22561.1"/>
    <property type="molecule type" value="Genomic_DNA"/>
</dbReference>
<name>A0A059J3V3_TRIIM</name>
<feature type="region of interest" description="Disordered" evidence="1">
    <location>
        <begin position="43"/>
        <end position="69"/>
    </location>
</feature>
<protein>
    <submittedName>
        <fullName evidence="2">Uncharacterized protein</fullName>
    </submittedName>
</protein>
<dbReference type="AlphaFoldDB" id="A0A059J3V3"/>
<organism evidence="2 3">
    <name type="scientific">Trichophyton interdigitale (strain MR816)</name>
    <dbReference type="NCBI Taxonomy" id="1215338"/>
    <lineage>
        <taxon>Eukaryota</taxon>
        <taxon>Fungi</taxon>
        <taxon>Dikarya</taxon>
        <taxon>Ascomycota</taxon>
        <taxon>Pezizomycotina</taxon>
        <taxon>Eurotiomycetes</taxon>
        <taxon>Eurotiomycetidae</taxon>
        <taxon>Onygenales</taxon>
        <taxon>Arthrodermataceae</taxon>
        <taxon>Trichophyton</taxon>
    </lineage>
</organism>
<accession>A0A059J3V3</accession>
<comment type="caution">
    <text evidence="2">The sequence shown here is derived from an EMBL/GenBank/DDBJ whole genome shotgun (WGS) entry which is preliminary data.</text>
</comment>